<dbReference type="Proteomes" id="UP000722750">
    <property type="component" value="Unassembled WGS sequence"/>
</dbReference>
<sequence>MREQFGRNKRAVKKLGDMLQDTAAAVKRVRSRNKSLREKWRKAVGEEISSHTEVRKVKNGVLYVEVDSATWLHHVSTFKKEELLVSMQNEFKKGHISEIKFRVGVF</sequence>
<proteinExistence type="predicted"/>
<dbReference type="PANTHER" id="PTHR36456:SF1">
    <property type="entry name" value="UPF0232 PROTEIN SCO3875"/>
    <property type="match status" value="1"/>
</dbReference>
<protein>
    <recommendedName>
        <fullName evidence="3">DUF721 domain-containing protein</fullName>
    </recommendedName>
</protein>
<evidence type="ECO:0000313" key="1">
    <source>
        <dbReference type="EMBL" id="MBS1257832.1"/>
    </source>
</evidence>
<evidence type="ECO:0008006" key="3">
    <source>
        <dbReference type="Google" id="ProtNLM"/>
    </source>
</evidence>
<dbReference type="Pfam" id="PF05258">
    <property type="entry name" value="DciA"/>
    <property type="match status" value="1"/>
</dbReference>
<reference evidence="1" key="1">
    <citation type="journal article" date="2021" name="ISME J.">
        <title>Fine-scale metabolic discontinuity in a stratified prokaryote microbiome of a Red Sea deep halocline.</title>
        <authorList>
            <person name="Michoud G."/>
            <person name="Ngugi D.K."/>
            <person name="Barozzi A."/>
            <person name="Merlino G."/>
            <person name="Calleja M.L."/>
            <person name="Delgado-Huertas A."/>
            <person name="Moran X.A.G."/>
            <person name="Daffonchio D."/>
        </authorList>
    </citation>
    <scope>NUCLEOTIDE SEQUENCE</scope>
    <source>
        <strain evidence="1">SuakinDeep_MAG55_1</strain>
    </source>
</reference>
<dbReference type="AlphaFoldDB" id="A0A941W1A7"/>
<evidence type="ECO:0000313" key="2">
    <source>
        <dbReference type="Proteomes" id="UP000722750"/>
    </source>
</evidence>
<name>A0A941W1A7_9BACT</name>
<dbReference type="EMBL" id="JAANXD010000039">
    <property type="protein sequence ID" value="MBS1257832.1"/>
    <property type="molecule type" value="Genomic_DNA"/>
</dbReference>
<comment type="caution">
    <text evidence="1">The sequence shown here is derived from an EMBL/GenBank/DDBJ whole genome shotgun (WGS) entry which is preliminary data.</text>
</comment>
<organism evidence="1 2">
    <name type="scientific">Candidatus Scalindua arabica</name>
    <dbReference type="NCBI Taxonomy" id="1127984"/>
    <lineage>
        <taxon>Bacteria</taxon>
        <taxon>Pseudomonadati</taxon>
        <taxon>Planctomycetota</taxon>
        <taxon>Candidatus Brocadiia</taxon>
        <taxon>Candidatus Brocadiales</taxon>
        <taxon>Candidatus Scalinduaceae</taxon>
        <taxon>Candidatus Scalindua</taxon>
    </lineage>
</organism>
<accession>A0A941W1A7</accession>
<dbReference type="InterPro" id="IPR007922">
    <property type="entry name" value="DciA-like"/>
</dbReference>
<dbReference type="PANTHER" id="PTHR36456">
    <property type="entry name" value="UPF0232 PROTEIN SCO3875"/>
    <property type="match status" value="1"/>
</dbReference>
<gene>
    <name evidence="1" type="ORF">MAG551_00885</name>
</gene>